<proteinExistence type="predicted"/>
<sequence>MLEEFWHYLGVRAASREARLLGYAREMAALQVRHRRCRQAWGAHIQATKYALLNAAQALDKPGGAALIVGGGCAHDLPIAELLQHFEQIVLLDIAFTYQSRRLAKLWPNRVFYHLHDVTGIVDWLVQHRQIPPQALVLNPIVPKSVVKPRWVASVNCLTQLPLLPLDWLANTGLETLNLEAFGRALMLAHLHWLDSWQTPVCLITEIEDQRHGRNGLLETTDYRPVLEGYIQHTNQLASWPWPVNPPGELPDGVWDSRIVAAYLK</sequence>
<organism evidence="1 2">
    <name type="scientific">Methylomonas methanica</name>
    <dbReference type="NCBI Taxonomy" id="421"/>
    <lineage>
        <taxon>Bacteria</taxon>
        <taxon>Pseudomonadati</taxon>
        <taxon>Pseudomonadota</taxon>
        <taxon>Gammaproteobacteria</taxon>
        <taxon>Methylococcales</taxon>
        <taxon>Methylococcaceae</taxon>
        <taxon>Methylomonas</taxon>
    </lineage>
</organism>
<reference evidence="1 2" key="1">
    <citation type="submission" date="2016-03" db="EMBL/GenBank/DDBJ databases">
        <authorList>
            <person name="Ploux O."/>
        </authorList>
    </citation>
    <scope>NUCLEOTIDE SEQUENCE [LARGE SCALE GENOMIC DNA]</scope>
    <source>
        <strain evidence="1 2">R-45371</strain>
    </source>
</reference>
<dbReference type="Proteomes" id="UP000077763">
    <property type="component" value="Unassembled WGS sequence"/>
</dbReference>
<protein>
    <submittedName>
        <fullName evidence="1">Uncharacterized protein</fullName>
    </submittedName>
</protein>
<accession>A0A177LT34</accession>
<comment type="caution">
    <text evidence="1">The sequence shown here is derived from an EMBL/GenBank/DDBJ whole genome shotgun (WGS) entry which is preliminary data.</text>
</comment>
<name>A0A177LT34_METMH</name>
<dbReference type="EMBL" id="LUUH01000110">
    <property type="protein sequence ID" value="OAH96635.1"/>
    <property type="molecule type" value="Genomic_DNA"/>
</dbReference>
<evidence type="ECO:0000313" key="2">
    <source>
        <dbReference type="Proteomes" id="UP000077763"/>
    </source>
</evidence>
<gene>
    <name evidence="1" type="ORF">A1353_03120</name>
</gene>
<dbReference type="RefSeq" id="WP_064038832.1">
    <property type="nucleotide sequence ID" value="NZ_LUUH01000110.1"/>
</dbReference>
<dbReference type="AlphaFoldDB" id="A0A177LT34"/>
<evidence type="ECO:0000313" key="1">
    <source>
        <dbReference type="EMBL" id="OAH96635.1"/>
    </source>
</evidence>